<dbReference type="Pfam" id="PF01509">
    <property type="entry name" value="TruB_N"/>
    <property type="match status" value="1"/>
</dbReference>
<dbReference type="SUPFAM" id="SSF55120">
    <property type="entry name" value="Pseudouridine synthase"/>
    <property type="match status" value="1"/>
</dbReference>
<dbReference type="HAMAP" id="MF_01080">
    <property type="entry name" value="TruB_bact"/>
    <property type="match status" value="1"/>
</dbReference>
<accession>A0ABS4KCI3</accession>
<comment type="caution">
    <text evidence="8">The sequence shown here is derived from an EMBL/GenBank/DDBJ whole genome shotgun (WGS) entry which is preliminary data.</text>
</comment>
<protein>
    <recommendedName>
        <fullName evidence="5">tRNA pseudouridine synthase B</fullName>
        <ecNumber evidence="5">5.4.99.25</ecNumber>
    </recommendedName>
    <alternativeName>
        <fullName evidence="5">tRNA pseudouridine(55) synthase</fullName>
        <shortName evidence="5">Psi55 synthase</shortName>
    </alternativeName>
    <alternativeName>
        <fullName evidence="5">tRNA pseudouridylate synthase</fullName>
    </alternativeName>
    <alternativeName>
        <fullName evidence="5">tRNA-uridine isomerase</fullName>
    </alternativeName>
</protein>
<sequence length="292" mass="33321">MKGILIFNKPKGITSHDVVYILRRKTGIKRIGHTGTLDPLAEGVLPMCIGKATKVAEYISADTKEYIARLEFGYETDTYDITGTTTKTTDYIPTIEEVRSILKEFTGEILQEPPMYSALKHNGKKLYELAREGITVERKKRKITISNLEILNIISDKEIEIKVNCSSGTYIRSLVRDMGIALNSLCTMTALKRTQVGNYKIEDSITKEELDLMSLEELEEKIISMDTALSDLEEFILPEWFYNRAINGVQFILKKNVEEKLYRVYCNNEFLGIGEVVTKDSDQRLKIKKLLL</sequence>
<keyword evidence="3 5" id="KW-0819">tRNA processing</keyword>
<dbReference type="InterPro" id="IPR020103">
    <property type="entry name" value="PsdUridine_synth_cat_dom_sf"/>
</dbReference>
<evidence type="ECO:0000313" key="9">
    <source>
        <dbReference type="Proteomes" id="UP001519306"/>
    </source>
</evidence>
<dbReference type="PANTHER" id="PTHR13767">
    <property type="entry name" value="TRNA-PSEUDOURIDINE SYNTHASE"/>
    <property type="match status" value="1"/>
</dbReference>
<evidence type="ECO:0000259" key="7">
    <source>
        <dbReference type="Pfam" id="PF16198"/>
    </source>
</evidence>
<proteinExistence type="inferred from homology"/>
<dbReference type="InterPro" id="IPR014780">
    <property type="entry name" value="tRNA_psdUridine_synth_TruB"/>
</dbReference>
<feature type="active site" description="Nucleophile" evidence="5">
    <location>
        <position position="38"/>
    </location>
</feature>
<reference evidence="8 9" key="1">
    <citation type="submission" date="2021-03" db="EMBL/GenBank/DDBJ databases">
        <title>Genomic Encyclopedia of Type Strains, Phase IV (KMG-IV): sequencing the most valuable type-strain genomes for metagenomic binning, comparative biology and taxonomic classification.</title>
        <authorList>
            <person name="Goeker M."/>
        </authorList>
    </citation>
    <scope>NUCLEOTIDE SEQUENCE [LARGE SCALE GENOMIC DNA]</scope>
    <source>
        <strain evidence="8 9">DSM 27563</strain>
    </source>
</reference>
<dbReference type="InterPro" id="IPR002501">
    <property type="entry name" value="PsdUridine_synth_N"/>
</dbReference>
<dbReference type="Proteomes" id="UP001519306">
    <property type="component" value="Unassembled WGS sequence"/>
</dbReference>
<organism evidence="8 9">
    <name type="scientific">Peptoniphilus stercorisuis</name>
    <dbReference type="NCBI Taxonomy" id="1436965"/>
    <lineage>
        <taxon>Bacteria</taxon>
        <taxon>Bacillati</taxon>
        <taxon>Bacillota</taxon>
        <taxon>Tissierellia</taxon>
        <taxon>Tissierellales</taxon>
        <taxon>Peptoniphilaceae</taxon>
        <taxon>Peptoniphilus</taxon>
    </lineage>
</organism>
<evidence type="ECO:0000256" key="2">
    <source>
        <dbReference type="ARBA" id="ARBA00005642"/>
    </source>
</evidence>
<gene>
    <name evidence="5" type="primary">truB</name>
    <name evidence="8" type="ORF">J2Z71_001029</name>
</gene>
<keyword evidence="4 5" id="KW-0413">Isomerase</keyword>
<dbReference type="InterPro" id="IPR032819">
    <property type="entry name" value="TruB_C"/>
</dbReference>
<dbReference type="EMBL" id="JAGGLJ010000008">
    <property type="protein sequence ID" value="MBP2025496.1"/>
    <property type="molecule type" value="Genomic_DNA"/>
</dbReference>
<dbReference type="CDD" id="cd02573">
    <property type="entry name" value="PseudoU_synth_EcTruB"/>
    <property type="match status" value="1"/>
</dbReference>
<dbReference type="NCBIfam" id="TIGR00431">
    <property type="entry name" value="TruB"/>
    <property type="match status" value="1"/>
</dbReference>
<comment type="catalytic activity">
    <reaction evidence="1 5">
        <text>uridine(55) in tRNA = pseudouridine(55) in tRNA</text>
        <dbReference type="Rhea" id="RHEA:42532"/>
        <dbReference type="Rhea" id="RHEA-COMP:10101"/>
        <dbReference type="Rhea" id="RHEA-COMP:10102"/>
        <dbReference type="ChEBI" id="CHEBI:65314"/>
        <dbReference type="ChEBI" id="CHEBI:65315"/>
        <dbReference type="EC" id="5.4.99.25"/>
    </reaction>
</comment>
<comment type="similarity">
    <text evidence="2 5">Belongs to the pseudouridine synthase TruB family. Type 1 subfamily.</text>
</comment>
<evidence type="ECO:0000256" key="5">
    <source>
        <dbReference type="HAMAP-Rule" id="MF_01080"/>
    </source>
</evidence>
<evidence type="ECO:0000259" key="6">
    <source>
        <dbReference type="Pfam" id="PF01509"/>
    </source>
</evidence>
<dbReference type="EC" id="5.4.99.25" evidence="5"/>
<feature type="domain" description="tRNA pseudouridylate synthase B C-terminal" evidence="7">
    <location>
        <begin position="172"/>
        <end position="229"/>
    </location>
</feature>
<dbReference type="PANTHER" id="PTHR13767:SF2">
    <property type="entry name" value="PSEUDOURIDYLATE SYNTHASE TRUB1"/>
    <property type="match status" value="1"/>
</dbReference>
<name>A0ABS4KCI3_9FIRM</name>
<feature type="domain" description="Pseudouridine synthase II N-terminal" evidence="6">
    <location>
        <begin position="23"/>
        <end position="171"/>
    </location>
</feature>
<evidence type="ECO:0000256" key="1">
    <source>
        <dbReference type="ARBA" id="ARBA00000385"/>
    </source>
</evidence>
<evidence type="ECO:0000313" key="8">
    <source>
        <dbReference type="EMBL" id="MBP2025496.1"/>
    </source>
</evidence>
<dbReference type="RefSeq" id="WP_210060788.1">
    <property type="nucleotide sequence ID" value="NZ_JAGGLJ010000008.1"/>
</dbReference>
<dbReference type="Gene3D" id="3.30.2350.10">
    <property type="entry name" value="Pseudouridine synthase"/>
    <property type="match status" value="1"/>
</dbReference>
<evidence type="ECO:0000256" key="4">
    <source>
        <dbReference type="ARBA" id="ARBA00023235"/>
    </source>
</evidence>
<dbReference type="Pfam" id="PF16198">
    <property type="entry name" value="TruB_C_2"/>
    <property type="match status" value="1"/>
</dbReference>
<keyword evidence="9" id="KW-1185">Reference proteome</keyword>
<dbReference type="GO" id="GO:0160148">
    <property type="term" value="F:tRNA pseudouridine(55) synthase activity"/>
    <property type="evidence" value="ECO:0007669"/>
    <property type="project" value="UniProtKB-EC"/>
</dbReference>
<comment type="function">
    <text evidence="5">Responsible for synthesis of pseudouridine from uracil-55 in the psi GC loop of transfer RNAs.</text>
</comment>
<evidence type="ECO:0000256" key="3">
    <source>
        <dbReference type="ARBA" id="ARBA00022694"/>
    </source>
</evidence>